<feature type="domain" description="YdbS-like PH" evidence="2">
    <location>
        <begin position="402"/>
        <end position="467"/>
    </location>
</feature>
<dbReference type="PANTHER" id="PTHR34473:SF2">
    <property type="entry name" value="UPF0699 TRANSMEMBRANE PROTEIN YDBT"/>
    <property type="match status" value="1"/>
</dbReference>
<feature type="transmembrane region" description="Helical" evidence="1">
    <location>
        <begin position="360"/>
        <end position="377"/>
    </location>
</feature>
<feature type="domain" description="YdbS-like PH" evidence="2">
    <location>
        <begin position="60"/>
        <end position="138"/>
    </location>
</feature>
<evidence type="ECO:0000313" key="3">
    <source>
        <dbReference type="EMBL" id="UOQ83706.1"/>
    </source>
</evidence>
<dbReference type="Pfam" id="PF03703">
    <property type="entry name" value="bPH_2"/>
    <property type="match status" value="3"/>
</dbReference>
<reference evidence="3 4" key="1">
    <citation type="submission" date="2022-04" db="EMBL/GenBank/DDBJ databases">
        <title>Gracilibacillus sp. isolated from saltern.</title>
        <authorList>
            <person name="Won M."/>
            <person name="Lee C.-M."/>
            <person name="Woen H.-Y."/>
            <person name="Kwon S.-W."/>
        </authorList>
    </citation>
    <scope>NUCLEOTIDE SEQUENCE [LARGE SCALE GENOMIC DNA]</scope>
    <source>
        <strain evidence="3 4">SSPM10-3</strain>
    </source>
</reference>
<keyword evidence="1" id="KW-0472">Membrane</keyword>
<organism evidence="3 4">
    <name type="scientific">Gracilibacillus salinarum</name>
    <dbReference type="NCBI Taxonomy" id="2932255"/>
    <lineage>
        <taxon>Bacteria</taxon>
        <taxon>Bacillati</taxon>
        <taxon>Bacillota</taxon>
        <taxon>Bacilli</taxon>
        <taxon>Bacillales</taxon>
        <taxon>Bacillaceae</taxon>
        <taxon>Gracilibacillus</taxon>
    </lineage>
</organism>
<keyword evidence="1" id="KW-0812">Transmembrane</keyword>
<gene>
    <name evidence="3" type="ORF">MUN87_13175</name>
</gene>
<evidence type="ECO:0000259" key="2">
    <source>
        <dbReference type="Pfam" id="PF03703"/>
    </source>
</evidence>
<keyword evidence="1" id="KW-1133">Transmembrane helix</keyword>
<dbReference type="InterPro" id="IPR005182">
    <property type="entry name" value="YdbS-like_PH"/>
</dbReference>
<evidence type="ECO:0000313" key="4">
    <source>
        <dbReference type="Proteomes" id="UP000831537"/>
    </source>
</evidence>
<protein>
    <submittedName>
        <fullName evidence="3">PH domain-containing protein</fullName>
    </submittedName>
</protein>
<feature type="transmembrane region" description="Helical" evidence="1">
    <location>
        <begin position="12"/>
        <end position="29"/>
    </location>
</feature>
<keyword evidence="4" id="KW-1185">Reference proteome</keyword>
<feature type="domain" description="YdbS-like PH" evidence="2">
    <location>
        <begin position="254"/>
        <end position="329"/>
    </location>
</feature>
<dbReference type="InterPro" id="IPR014529">
    <property type="entry name" value="UCP026631"/>
</dbReference>
<dbReference type="PANTHER" id="PTHR34473">
    <property type="entry name" value="UPF0699 TRANSMEMBRANE PROTEIN YDBS"/>
    <property type="match status" value="1"/>
</dbReference>
<proteinExistence type="predicted"/>
<sequence>MRYHPLTILFRLYKLVRNSFALVLLFFVLKRQSEFWLFEYGRYALIAMIIWRVIYIFSSWFTETYQWDDRSFHLSKNVFVKQTTTIPFSKIQNVTSQTTILHKLFGYTSITFETAMDGKDDSITFDFVSKLHAAFLEELVQPGRTAVDDVEEKEDTPTPAKESEQKGVIYFTPSKRELVRASFTSLSFLIIIPIITKLYEYATQLLPNPEQYNGTFLQLFENKLMLFSIIIAAVLIAVILGLIKTFTRYGKYEISATDTHIFIKKGMVNESHFTIEKSKVQGLEFQQSIIKRIFGLVEVRLISAGKIAEDAVSVNSLYPFLSMQRAYHLVEELLPEYSLEKEMERLPVASLYSKLLRPSWIWLIATACLVYFKPAFLQFQSTWWIVPLLLFILVVVSRVLDYANTKYTITNDQIQWWHGGFTHQLFVTKKRKVIEISCSQTLLQKIWNVASVSMMNRSSTPRVEVIDDVPLDFLKRFTAWYAARDTQMNKKNRA</sequence>
<accession>A0ABY4GHR3</accession>
<evidence type="ECO:0000256" key="1">
    <source>
        <dbReference type="SAM" id="Phobius"/>
    </source>
</evidence>
<feature type="transmembrane region" description="Helical" evidence="1">
    <location>
        <begin position="383"/>
        <end position="400"/>
    </location>
</feature>
<feature type="transmembrane region" description="Helical" evidence="1">
    <location>
        <begin position="41"/>
        <end position="61"/>
    </location>
</feature>
<dbReference type="PIRSF" id="PIRSF026631">
    <property type="entry name" value="UCP026631"/>
    <property type="match status" value="1"/>
</dbReference>
<feature type="transmembrane region" description="Helical" evidence="1">
    <location>
        <begin position="224"/>
        <end position="243"/>
    </location>
</feature>
<dbReference type="EMBL" id="CP095071">
    <property type="protein sequence ID" value="UOQ83706.1"/>
    <property type="molecule type" value="Genomic_DNA"/>
</dbReference>
<dbReference type="Proteomes" id="UP000831537">
    <property type="component" value="Chromosome"/>
</dbReference>
<name>A0ABY4GHR3_9BACI</name>
<feature type="transmembrane region" description="Helical" evidence="1">
    <location>
        <begin position="178"/>
        <end position="199"/>
    </location>
</feature>
<dbReference type="RefSeq" id="WP_244740798.1">
    <property type="nucleotide sequence ID" value="NZ_CP095071.1"/>
</dbReference>